<dbReference type="PANTHER" id="PTHR22748:SF4">
    <property type="entry name" value="DNA-(APURINIC OR APYRIMIDINIC SITE) ENDONUCLEASE 2"/>
    <property type="match status" value="1"/>
</dbReference>
<evidence type="ECO:0000256" key="2">
    <source>
        <dbReference type="ARBA" id="ARBA00022723"/>
    </source>
</evidence>
<feature type="site" description="Transition state stabilizer" evidence="7">
    <location>
        <position position="125"/>
    </location>
</feature>
<organism evidence="9 10">
    <name type="scientific">Chara braunii</name>
    <name type="common">Braun's stonewort</name>
    <dbReference type="NCBI Taxonomy" id="69332"/>
    <lineage>
        <taxon>Eukaryota</taxon>
        <taxon>Viridiplantae</taxon>
        <taxon>Streptophyta</taxon>
        <taxon>Charophyceae</taxon>
        <taxon>Charales</taxon>
        <taxon>Characeae</taxon>
        <taxon>Chara</taxon>
    </lineage>
</organism>
<evidence type="ECO:0000256" key="3">
    <source>
        <dbReference type="ARBA" id="ARBA00022801"/>
    </source>
</evidence>
<feature type="active site" evidence="5">
    <location>
        <position position="93"/>
    </location>
</feature>
<evidence type="ECO:0000256" key="6">
    <source>
        <dbReference type="PIRSR" id="PIRSR604808-2"/>
    </source>
</evidence>
<dbReference type="InterPro" id="IPR004808">
    <property type="entry name" value="AP_endonuc_1"/>
</dbReference>
<feature type="site" description="Important for catalytic activity" evidence="7">
    <location>
        <position position="189"/>
    </location>
</feature>
<dbReference type="Pfam" id="PF03372">
    <property type="entry name" value="Exo_endo_phos"/>
    <property type="match status" value="1"/>
</dbReference>
<keyword evidence="10" id="KW-1185">Reference proteome</keyword>
<dbReference type="GO" id="GO:0006284">
    <property type="term" value="P:base-excision repair"/>
    <property type="evidence" value="ECO:0007669"/>
    <property type="project" value="TreeGrafter"/>
</dbReference>
<dbReference type="InterPro" id="IPR005135">
    <property type="entry name" value="Endo/exonuclease/phosphatase"/>
</dbReference>
<dbReference type="InterPro" id="IPR036691">
    <property type="entry name" value="Endo/exonu/phosph_ase_sf"/>
</dbReference>
<comment type="cofactor">
    <cofactor evidence="6">
        <name>Mg(2+)</name>
        <dbReference type="ChEBI" id="CHEBI:18420"/>
    </cofactor>
    <cofactor evidence="6">
        <name>Mn(2+)</name>
        <dbReference type="ChEBI" id="CHEBI:29035"/>
    </cofactor>
    <text evidence="6">Probably binds two magnesium or manganese ions per subunit.</text>
</comment>
<dbReference type="GO" id="GO:0005634">
    <property type="term" value="C:nucleus"/>
    <property type="evidence" value="ECO:0007669"/>
    <property type="project" value="TreeGrafter"/>
</dbReference>
<dbReference type="SUPFAM" id="SSF56219">
    <property type="entry name" value="DNase I-like"/>
    <property type="match status" value="1"/>
</dbReference>
<feature type="site" description="Interaction with DNA substrate" evidence="7">
    <location>
        <position position="214"/>
    </location>
</feature>
<dbReference type="GO" id="GO:0008311">
    <property type="term" value="F:double-stranded DNA 3'-5' DNA exonuclease activity"/>
    <property type="evidence" value="ECO:0007669"/>
    <property type="project" value="TreeGrafter"/>
</dbReference>
<feature type="domain" description="Endonuclease/exonuclease/phosphatase" evidence="8">
    <location>
        <begin position="3"/>
        <end position="214"/>
    </location>
</feature>
<dbReference type="CDD" id="cd09076">
    <property type="entry name" value="L1-EN"/>
    <property type="match status" value="1"/>
</dbReference>
<dbReference type="EMBL" id="BFEA01000230">
    <property type="protein sequence ID" value="GBG75726.1"/>
    <property type="molecule type" value="Genomic_DNA"/>
</dbReference>
<protein>
    <recommendedName>
        <fullName evidence="8">Endonuclease/exonuclease/phosphatase domain-containing protein</fullName>
    </recommendedName>
</protein>
<dbReference type="GO" id="GO:0008081">
    <property type="term" value="F:phosphoric diester hydrolase activity"/>
    <property type="evidence" value="ECO:0007669"/>
    <property type="project" value="TreeGrafter"/>
</dbReference>
<dbReference type="GO" id="GO:0003906">
    <property type="term" value="F:DNA-(apurinic or apyrimidinic site) endonuclease activity"/>
    <property type="evidence" value="ECO:0007669"/>
    <property type="project" value="TreeGrafter"/>
</dbReference>
<dbReference type="GO" id="GO:0046872">
    <property type="term" value="F:metal ion binding"/>
    <property type="evidence" value="ECO:0007669"/>
    <property type="project" value="UniProtKB-KW"/>
</dbReference>
<keyword evidence="4 6" id="KW-0460">Magnesium</keyword>
<keyword evidence="2 6" id="KW-0479">Metal-binding</keyword>
<evidence type="ECO:0000256" key="4">
    <source>
        <dbReference type="ARBA" id="ARBA00022842"/>
    </source>
</evidence>
<evidence type="ECO:0000256" key="1">
    <source>
        <dbReference type="ARBA" id="ARBA00007092"/>
    </source>
</evidence>
<evidence type="ECO:0000259" key="8">
    <source>
        <dbReference type="Pfam" id="PF03372"/>
    </source>
</evidence>
<dbReference type="Gramene" id="GBG75726">
    <property type="protein sequence ID" value="GBG75726"/>
    <property type="gene ID" value="CBR_g20976"/>
</dbReference>
<dbReference type="Proteomes" id="UP000265515">
    <property type="component" value="Unassembled WGS sequence"/>
</dbReference>
<dbReference type="Gene3D" id="3.60.10.10">
    <property type="entry name" value="Endonuclease/exonuclease/phosphatase"/>
    <property type="match status" value="1"/>
</dbReference>
<feature type="active site" description="Proton donor/acceptor" evidence="5">
    <location>
        <position position="123"/>
    </location>
</feature>
<dbReference type="OrthoDB" id="1881450at2759"/>
<dbReference type="PANTHER" id="PTHR22748">
    <property type="entry name" value="AP ENDONUCLEASE"/>
    <property type="match status" value="1"/>
</dbReference>
<feature type="binding site" evidence="6">
    <location>
        <position position="214"/>
    </location>
    <ligand>
        <name>Mg(2+)</name>
        <dbReference type="ChEBI" id="CHEBI:18420"/>
        <label>1</label>
    </ligand>
</feature>
<feature type="binding site" evidence="6">
    <location>
        <position position="123"/>
    </location>
    <ligand>
        <name>Mg(2+)</name>
        <dbReference type="ChEBI" id="CHEBI:18420"/>
        <label>1</label>
    </ligand>
</feature>
<gene>
    <name evidence="9" type="ORF">CBR_g20976</name>
</gene>
<comment type="caution">
    <text evidence="9">The sequence shown here is derived from an EMBL/GenBank/DDBJ whole genome shotgun (WGS) entry which is preliminary data.</text>
</comment>
<dbReference type="AlphaFoldDB" id="A0A388L089"/>
<keyword evidence="3" id="KW-0378">Hydrolase</keyword>
<feature type="binding site" evidence="6">
    <location>
        <position position="21"/>
    </location>
    <ligand>
        <name>Mg(2+)</name>
        <dbReference type="ChEBI" id="CHEBI:18420"/>
        <label>1</label>
    </ligand>
</feature>
<evidence type="ECO:0000256" key="7">
    <source>
        <dbReference type="PIRSR" id="PIRSR604808-3"/>
    </source>
</evidence>
<feature type="binding site" evidence="6">
    <location>
        <position position="125"/>
    </location>
    <ligand>
        <name>Mg(2+)</name>
        <dbReference type="ChEBI" id="CHEBI:18420"/>
        <label>1</label>
    </ligand>
</feature>
<feature type="binding site" evidence="6">
    <location>
        <position position="213"/>
    </location>
    <ligand>
        <name>Mg(2+)</name>
        <dbReference type="ChEBI" id="CHEBI:18420"/>
        <label>1</label>
    </ligand>
</feature>
<sequence>MKARLKTWLHDNKVQIVMLQETKLDEPKLQQLAHWWRADQIWSPADATRGGVAILVHRNLQLEILDRDADLWGHWAWIEVLIGDQRWIFMIVYVPSDPGERRAFLEELPHLIPPGQNIVLAGDFNVTIQPGLDSPTPSPQKLDALTLQNFTEDNSYMDAYRHTHPTEHGYTWFSSRRIGDAPPPKRRLDLLLTKGAPWESLTTADVIIAPGSDHKPVVAEFVMDTKLQ</sequence>
<comment type="similarity">
    <text evidence="1">Belongs to the DNA repair enzymes AP/ExoA family.</text>
</comment>
<evidence type="ECO:0000313" key="9">
    <source>
        <dbReference type="EMBL" id="GBG75726.1"/>
    </source>
</evidence>
<proteinExistence type="inferred from homology"/>
<keyword evidence="6" id="KW-0464">Manganese</keyword>
<feature type="active site" description="Proton acceptor" evidence="5">
    <location>
        <position position="214"/>
    </location>
</feature>
<name>A0A388L089_CHABU</name>
<accession>A0A388L089</accession>
<evidence type="ECO:0000256" key="5">
    <source>
        <dbReference type="PIRSR" id="PIRSR604808-1"/>
    </source>
</evidence>
<reference evidence="9 10" key="1">
    <citation type="journal article" date="2018" name="Cell">
        <title>The Chara Genome: Secondary Complexity and Implications for Plant Terrestrialization.</title>
        <authorList>
            <person name="Nishiyama T."/>
            <person name="Sakayama H."/>
            <person name="Vries J.D."/>
            <person name="Buschmann H."/>
            <person name="Saint-Marcoux D."/>
            <person name="Ullrich K.K."/>
            <person name="Haas F.B."/>
            <person name="Vanderstraeten L."/>
            <person name="Becker D."/>
            <person name="Lang D."/>
            <person name="Vosolsobe S."/>
            <person name="Rombauts S."/>
            <person name="Wilhelmsson P.K.I."/>
            <person name="Janitza P."/>
            <person name="Kern R."/>
            <person name="Heyl A."/>
            <person name="Rumpler F."/>
            <person name="Villalobos L.I.A.C."/>
            <person name="Clay J.M."/>
            <person name="Skokan R."/>
            <person name="Toyoda A."/>
            <person name="Suzuki Y."/>
            <person name="Kagoshima H."/>
            <person name="Schijlen E."/>
            <person name="Tajeshwar N."/>
            <person name="Catarino B."/>
            <person name="Hetherington A.J."/>
            <person name="Saltykova A."/>
            <person name="Bonnot C."/>
            <person name="Breuninger H."/>
            <person name="Symeonidi A."/>
            <person name="Radhakrishnan G.V."/>
            <person name="Van Nieuwerburgh F."/>
            <person name="Deforce D."/>
            <person name="Chang C."/>
            <person name="Karol K.G."/>
            <person name="Hedrich R."/>
            <person name="Ulvskov P."/>
            <person name="Glockner G."/>
            <person name="Delwiche C.F."/>
            <person name="Petrasek J."/>
            <person name="Van de Peer Y."/>
            <person name="Friml J."/>
            <person name="Beilby M."/>
            <person name="Dolan L."/>
            <person name="Kohara Y."/>
            <person name="Sugano S."/>
            <person name="Fujiyama A."/>
            <person name="Delaux P.-M."/>
            <person name="Quint M."/>
            <person name="TheiBen G."/>
            <person name="Hagemann M."/>
            <person name="Harholt J."/>
            <person name="Dunand C."/>
            <person name="Zachgo S."/>
            <person name="Langdale J."/>
            <person name="Maumus F."/>
            <person name="Straeten D.V.D."/>
            <person name="Gould S.B."/>
            <person name="Rensing S.A."/>
        </authorList>
    </citation>
    <scope>NUCLEOTIDE SEQUENCE [LARGE SCALE GENOMIC DNA]</scope>
    <source>
        <strain evidence="9 10">S276</strain>
    </source>
</reference>
<evidence type="ECO:0000313" key="10">
    <source>
        <dbReference type="Proteomes" id="UP000265515"/>
    </source>
</evidence>